<keyword evidence="8" id="KW-1185">Reference proteome</keyword>
<keyword evidence="6" id="KW-0966">Cell projection</keyword>
<dbReference type="InterPro" id="IPR036584">
    <property type="entry name" value="FliS_sf"/>
</dbReference>
<comment type="similarity">
    <text evidence="2">Belongs to the FliS family.</text>
</comment>
<keyword evidence="3" id="KW-0963">Cytoplasm</keyword>
<dbReference type="STRING" id="1871336.BBG48_07245"/>
<proteinExistence type="inferred from homology"/>
<comment type="subcellular location">
    <subcellularLocation>
        <location evidence="1">Cytoplasm</location>
        <location evidence="1">Cytosol</location>
    </subcellularLocation>
</comment>
<dbReference type="NCBIfam" id="TIGR00208">
    <property type="entry name" value="fliS"/>
    <property type="match status" value="1"/>
</dbReference>
<keyword evidence="4" id="KW-1005">Bacterial flagellum biogenesis</keyword>
<evidence type="ECO:0000256" key="5">
    <source>
        <dbReference type="ARBA" id="ARBA00023186"/>
    </source>
</evidence>
<accession>A0A371IN33</accession>
<dbReference type="AlphaFoldDB" id="A0A371IN33"/>
<evidence type="ECO:0000256" key="4">
    <source>
        <dbReference type="ARBA" id="ARBA00022795"/>
    </source>
</evidence>
<name>A0A371IN33_9FIRM</name>
<dbReference type="EMBL" id="VJXW01000006">
    <property type="protein sequence ID" value="TRW26826.1"/>
    <property type="molecule type" value="Genomic_DNA"/>
</dbReference>
<comment type="caution">
    <text evidence="6">The sequence shown here is derived from an EMBL/GenBank/DDBJ whole genome shotgun (WGS) entry which is preliminary data.</text>
</comment>
<evidence type="ECO:0000313" key="7">
    <source>
        <dbReference type="EMBL" id="TRW26826.1"/>
    </source>
</evidence>
<dbReference type="RefSeq" id="WP_068914198.1">
    <property type="nucleotide sequence ID" value="NZ_MBEW02000003.1"/>
</dbReference>
<dbReference type="Pfam" id="PF02561">
    <property type="entry name" value="FliS"/>
    <property type="match status" value="1"/>
</dbReference>
<dbReference type="EMBL" id="MBEW02000003">
    <property type="protein sequence ID" value="RDY21902.1"/>
    <property type="molecule type" value="Genomic_DNA"/>
</dbReference>
<evidence type="ECO:0000313" key="9">
    <source>
        <dbReference type="Proteomes" id="UP000319424"/>
    </source>
</evidence>
<keyword evidence="6" id="KW-0969">Cilium</keyword>
<dbReference type="CDD" id="cd16098">
    <property type="entry name" value="FliS"/>
    <property type="match status" value="1"/>
</dbReference>
<evidence type="ECO:0000256" key="1">
    <source>
        <dbReference type="ARBA" id="ARBA00004514"/>
    </source>
</evidence>
<organism evidence="6 8">
    <name type="scientific">Criibacterium bergeronii</name>
    <dbReference type="NCBI Taxonomy" id="1871336"/>
    <lineage>
        <taxon>Bacteria</taxon>
        <taxon>Bacillati</taxon>
        <taxon>Bacillota</taxon>
        <taxon>Clostridia</taxon>
        <taxon>Peptostreptococcales</taxon>
        <taxon>Filifactoraceae</taxon>
        <taxon>Criibacterium</taxon>
    </lineage>
</organism>
<keyword evidence="5" id="KW-0143">Chaperone</keyword>
<reference evidence="6" key="2">
    <citation type="submission" date="2018-07" db="EMBL/GenBank/DDBJ databases">
        <authorList>
            <person name="Quirk P.G."/>
            <person name="Krulwich T.A."/>
        </authorList>
    </citation>
    <scope>NUCLEOTIDE SEQUENCE</scope>
    <source>
        <strain evidence="6">CCRI-22567</strain>
    </source>
</reference>
<dbReference type="PIRSF" id="PIRSF039090">
    <property type="entry name" value="Flis"/>
    <property type="match status" value="1"/>
</dbReference>
<protein>
    <submittedName>
        <fullName evidence="6">Flagellar export chaperone FliS</fullName>
    </submittedName>
</protein>
<evidence type="ECO:0000256" key="3">
    <source>
        <dbReference type="ARBA" id="ARBA00022490"/>
    </source>
</evidence>
<keyword evidence="6" id="KW-0282">Flagellum</keyword>
<evidence type="ECO:0000256" key="2">
    <source>
        <dbReference type="ARBA" id="ARBA00008787"/>
    </source>
</evidence>
<dbReference type="Proteomes" id="UP000319424">
    <property type="component" value="Unassembled WGS sequence"/>
</dbReference>
<gene>
    <name evidence="6" type="primary">fliS</name>
    <name evidence="6" type="ORF">BBG48_002180</name>
    <name evidence="7" type="ORF">FL857_05110</name>
</gene>
<sequence length="125" mass="14321">MLSNPYDKYKTNSVNTATKEELTLMLYDGCLKFITLAKMSIEEKSVEDAHNNIKRALDIIGELDSTLNMKVNISNDLHRLYDFVNTQLIDADVYKKTEYLDAAKDVMTDIRDGWKDAMLAVKRGH</sequence>
<reference evidence="6 8" key="1">
    <citation type="journal article" date="2016" name="Genome Announc.">
        <title>Draft Genome Sequence of Criibacterium bergeronii gen. nov., sp. nov., Strain CCRI-22567T, Isolated from a Vaginal Sample from a Woman with Bacterial Vaginosis.</title>
        <authorList>
            <person name="Maheux A.F."/>
            <person name="Berube E."/>
            <person name="Boudreau D.K."/>
            <person name="Raymond F."/>
            <person name="Corbeil J."/>
            <person name="Roy P.H."/>
            <person name="Boissinot M."/>
            <person name="Omar R.F."/>
        </authorList>
    </citation>
    <scope>NUCLEOTIDE SEQUENCE [LARGE SCALE GENOMIC DNA]</scope>
    <source>
        <strain evidence="6 8">CCRI-22567</strain>
    </source>
</reference>
<dbReference type="GO" id="GO:0005829">
    <property type="term" value="C:cytosol"/>
    <property type="evidence" value="ECO:0007669"/>
    <property type="project" value="UniProtKB-SubCell"/>
</dbReference>
<dbReference type="PANTHER" id="PTHR34773">
    <property type="entry name" value="FLAGELLAR SECRETION CHAPERONE FLIS"/>
    <property type="match status" value="1"/>
</dbReference>
<reference evidence="7 9" key="3">
    <citation type="submission" date="2019-07" db="EMBL/GenBank/DDBJ databases">
        <title>Criibacterium bergeronii gen. nov., sp. nov. isolated from human clinical samples.</title>
        <authorList>
            <person name="Maheux A.F."/>
            <person name="Boudreau D.K."/>
            <person name="Berube E."/>
            <person name="Brodeur S."/>
            <person name="Bernard K.A."/>
            <person name="Abed J.Y."/>
            <person name="Ducrey E."/>
            <person name="Guay E.F."/>
            <person name="Raymond F."/>
            <person name="Corbeil J."/>
            <person name="Domingo M.-C."/>
            <person name="Roy P.H."/>
            <person name="Boissinot M."/>
            <person name="Tocheva E.I."/>
            <person name="Omar R.F."/>
        </authorList>
    </citation>
    <scope>NUCLEOTIDE SEQUENCE [LARGE SCALE GENOMIC DNA]</scope>
    <source>
        <strain evidence="7 9">CCRI-24246</strain>
    </source>
</reference>
<dbReference type="PANTHER" id="PTHR34773:SF1">
    <property type="entry name" value="FLAGELLAR SECRETION CHAPERONE FLIS"/>
    <property type="match status" value="1"/>
</dbReference>
<dbReference type="OrthoDB" id="1524959at2"/>
<evidence type="ECO:0000313" key="6">
    <source>
        <dbReference type="EMBL" id="RDY21902.1"/>
    </source>
</evidence>
<dbReference type="GO" id="GO:0044780">
    <property type="term" value="P:bacterial-type flagellum assembly"/>
    <property type="evidence" value="ECO:0007669"/>
    <property type="project" value="InterPro"/>
</dbReference>
<evidence type="ECO:0000313" key="8">
    <source>
        <dbReference type="Proteomes" id="UP000093352"/>
    </source>
</evidence>
<dbReference type="SUPFAM" id="SSF101116">
    <property type="entry name" value="Flagellar export chaperone FliS"/>
    <property type="match status" value="1"/>
</dbReference>
<dbReference type="Gene3D" id="1.20.120.340">
    <property type="entry name" value="Flagellar protein FliS"/>
    <property type="match status" value="1"/>
</dbReference>
<dbReference type="Proteomes" id="UP000093352">
    <property type="component" value="Unassembled WGS sequence"/>
</dbReference>
<dbReference type="GO" id="GO:0071973">
    <property type="term" value="P:bacterial-type flagellum-dependent cell motility"/>
    <property type="evidence" value="ECO:0007669"/>
    <property type="project" value="TreeGrafter"/>
</dbReference>
<dbReference type="InterPro" id="IPR003713">
    <property type="entry name" value="FliS"/>
</dbReference>